<organism evidence="1 2">
    <name type="scientific">Scleroderma citrinum Foug A</name>
    <dbReference type="NCBI Taxonomy" id="1036808"/>
    <lineage>
        <taxon>Eukaryota</taxon>
        <taxon>Fungi</taxon>
        <taxon>Dikarya</taxon>
        <taxon>Basidiomycota</taxon>
        <taxon>Agaricomycotina</taxon>
        <taxon>Agaricomycetes</taxon>
        <taxon>Agaricomycetidae</taxon>
        <taxon>Boletales</taxon>
        <taxon>Sclerodermatineae</taxon>
        <taxon>Sclerodermataceae</taxon>
        <taxon>Scleroderma</taxon>
    </lineage>
</organism>
<dbReference type="InParanoid" id="A0A0C3E4W1"/>
<dbReference type="AlphaFoldDB" id="A0A0C3E4W1"/>
<dbReference type="OrthoDB" id="260519at2759"/>
<name>A0A0C3E4W1_9AGAM</name>
<accession>A0A0C3E4W1</accession>
<dbReference type="HOGENOM" id="CLU_1518730_0_0_1"/>
<sequence>MPERQVPRCVGLPEDWNNHAIGVWLFQKWSWFASKKHTMLAVQSAFWVIVQRIQIRHNIRKFFYLLLVLAEPPPDFDVGRSNEARELPTSMFIGDFEKDDEPRPSENNPVFHDTVGSESNIMYFLPLGLLGAYFAWRFHGGAYGALGVNSRKTTIGIETPVAIDFGCTPLLSYDFIF</sequence>
<dbReference type="EMBL" id="KN822034">
    <property type="protein sequence ID" value="KIM63489.1"/>
    <property type="molecule type" value="Genomic_DNA"/>
</dbReference>
<evidence type="ECO:0000313" key="2">
    <source>
        <dbReference type="Proteomes" id="UP000053989"/>
    </source>
</evidence>
<dbReference type="Proteomes" id="UP000053989">
    <property type="component" value="Unassembled WGS sequence"/>
</dbReference>
<protein>
    <submittedName>
        <fullName evidence="1">Uncharacterized protein</fullName>
    </submittedName>
</protein>
<evidence type="ECO:0000313" key="1">
    <source>
        <dbReference type="EMBL" id="KIM63489.1"/>
    </source>
</evidence>
<proteinExistence type="predicted"/>
<gene>
    <name evidence="1" type="ORF">SCLCIDRAFT_1214124</name>
</gene>
<dbReference type="STRING" id="1036808.A0A0C3E4W1"/>
<keyword evidence="2" id="KW-1185">Reference proteome</keyword>
<reference evidence="2" key="2">
    <citation type="submission" date="2015-01" db="EMBL/GenBank/DDBJ databases">
        <title>Evolutionary Origins and Diversification of the Mycorrhizal Mutualists.</title>
        <authorList>
            <consortium name="DOE Joint Genome Institute"/>
            <consortium name="Mycorrhizal Genomics Consortium"/>
            <person name="Kohler A."/>
            <person name="Kuo A."/>
            <person name="Nagy L.G."/>
            <person name="Floudas D."/>
            <person name="Copeland A."/>
            <person name="Barry K.W."/>
            <person name="Cichocki N."/>
            <person name="Veneault-Fourrey C."/>
            <person name="LaButti K."/>
            <person name="Lindquist E.A."/>
            <person name="Lipzen A."/>
            <person name="Lundell T."/>
            <person name="Morin E."/>
            <person name="Murat C."/>
            <person name="Riley R."/>
            <person name="Ohm R."/>
            <person name="Sun H."/>
            <person name="Tunlid A."/>
            <person name="Henrissat B."/>
            <person name="Grigoriev I.V."/>
            <person name="Hibbett D.S."/>
            <person name="Martin F."/>
        </authorList>
    </citation>
    <scope>NUCLEOTIDE SEQUENCE [LARGE SCALE GENOMIC DNA]</scope>
    <source>
        <strain evidence="2">Foug A</strain>
    </source>
</reference>
<reference evidence="1 2" key="1">
    <citation type="submission" date="2014-04" db="EMBL/GenBank/DDBJ databases">
        <authorList>
            <consortium name="DOE Joint Genome Institute"/>
            <person name="Kuo A."/>
            <person name="Kohler A."/>
            <person name="Nagy L.G."/>
            <person name="Floudas D."/>
            <person name="Copeland A."/>
            <person name="Barry K.W."/>
            <person name="Cichocki N."/>
            <person name="Veneault-Fourrey C."/>
            <person name="LaButti K."/>
            <person name="Lindquist E.A."/>
            <person name="Lipzen A."/>
            <person name="Lundell T."/>
            <person name="Morin E."/>
            <person name="Murat C."/>
            <person name="Sun H."/>
            <person name="Tunlid A."/>
            <person name="Henrissat B."/>
            <person name="Grigoriev I.V."/>
            <person name="Hibbett D.S."/>
            <person name="Martin F."/>
            <person name="Nordberg H.P."/>
            <person name="Cantor M.N."/>
            <person name="Hua S.X."/>
        </authorList>
    </citation>
    <scope>NUCLEOTIDE SEQUENCE [LARGE SCALE GENOMIC DNA]</scope>
    <source>
        <strain evidence="1 2">Foug A</strain>
    </source>
</reference>